<evidence type="ECO:0000313" key="3">
    <source>
        <dbReference type="Proteomes" id="UP000238430"/>
    </source>
</evidence>
<keyword evidence="1" id="KW-0732">Signal</keyword>
<dbReference type="Gene3D" id="2.60.40.2410">
    <property type="entry name" value="Uncharacterised protein PF12988, DUF3872"/>
    <property type="match status" value="9"/>
</dbReference>
<gene>
    <name evidence="2" type="ORF">C7H61_00600</name>
</gene>
<sequence length="958" mass="103944">MLDISFFKTQNMNKIKTITRFLLLSLLIVFACTKDADIQLSFPFTLEDQHNEIATINYREPTKITINPEQIVTDNIYQFSYSVIEGEGYLRYEGSNEPLLENTNHTCEALELNLEFIGTELGLAKLSFIVDDLEDRSENIILNYNVIHNPFTWEANSALENVTINQTVPLVNVLDNTGPDQSVTYDYKIYFPQGNGKLFETDGNGNSTDEIEHNVLTQIDEGVYQRNIKLFQTGVNKIVFEAIDSNGQIKKDSLIYNVDVIDFNYLGTPQDNTLFVGNSTNINFQINELLGGNDAYTSRYEFNSGNAILKRTNNGIEEILQPGISYDVNIGSYYWEFEATEVGTIDMTFYAENASGVEHSINLIIEVTNGAFNFNAIPTSNFGAVNDEIAINFDINESGPSGAPYTMFYETTGGAEFIYNSLSYTPGSSMNINYLNFTGNYLGNTQGSHEITFTITNAFGDTVSDTITLLFNQDNFNFTAAAEQQIVIVNSYTDFNFNITDSDNGSTYQMFYSVSGTGDADLTYAGNTYDAGIWYDVPVGGYSWEFNPIAVGDLTYTFTVENNSGVQESQVIDVTIEEIPNCQFNFTAIASENSAIVGEDVAINFNVNSTVAGSNYTMIYTTSESGSLDYNGTTYTPGEVINLGSNPSSFVATYAGSTQGAHDLDFTITCDGGSQETQSASIAYSNIDFNLTSAGDTSLYVNTIEDFTLFLSQTATDPSITYDVVFSLGTGTAGNGNITDNGGAALTLGTSYPLAIGSTGFNFEGTAVGLVNVVATVTDSNGVVHSTTIAMDVQDISYTFTAAAQNNTIGAGGSTAINMSIIEDLFSGADYQLKYVMVSGTGSVTNNGTPLNTNTFYNVTTGNFAWTFEAGSAGTTELLFTAVNTTTGEEQTQTVTITVDNAPACQFNFTAIASENSAIVGEDVAINFNVNSTVPGTNYTMIYTTSESGSLDYNGTTY</sequence>
<dbReference type="InterPro" id="IPR038707">
    <property type="entry name" value="TraQ_sf"/>
</dbReference>
<evidence type="ECO:0000313" key="2">
    <source>
        <dbReference type="EMBL" id="PSG94465.1"/>
    </source>
</evidence>
<protein>
    <submittedName>
        <fullName evidence="2">Uncharacterized protein</fullName>
    </submittedName>
</protein>
<evidence type="ECO:0000256" key="1">
    <source>
        <dbReference type="SAM" id="SignalP"/>
    </source>
</evidence>
<organism evidence="2 3">
    <name type="scientific">Mesoflavibacter zeaxanthinifaciens subsp. sabulilitoris</name>
    <dbReference type="NCBI Taxonomy" id="1520893"/>
    <lineage>
        <taxon>Bacteria</taxon>
        <taxon>Pseudomonadati</taxon>
        <taxon>Bacteroidota</taxon>
        <taxon>Flavobacteriia</taxon>
        <taxon>Flavobacteriales</taxon>
        <taxon>Flavobacteriaceae</taxon>
        <taxon>Mesoflavibacter</taxon>
    </lineage>
</organism>
<feature type="chain" id="PRO_5015774393" evidence="1">
    <location>
        <begin position="32"/>
        <end position="958"/>
    </location>
</feature>
<dbReference type="Proteomes" id="UP000238430">
    <property type="component" value="Unassembled WGS sequence"/>
</dbReference>
<feature type="non-terminal residue" evidence="2">
    <location>
        <position position="958"/>
    </location>
</feature>
<keyword evidence="3" id="KW-1185">Reference proteome</keyword>
<name>A0A2T1NNL1_9FLAO</name>
<comment type="caution">
    <text evidence="2">The sequence shown here is derived from an EMBL/GenBank/DDBJ whole genome shotgun (WGS) entry which is preliminary data.</text>
</comment>
<dbReference type="AlphaFoldDB" id="A0A2T1NNL1"/>
<accession>A0A2T1NNL1</accession>
<reference evidence="2 3" key="1">
    <citation type="submission" date="2018-03" db="EMBL/GenBank/DDBJ databases">
        <title>Mesoflavibacter sp. HG37 and Mesoflavibacter sp. HG96 sp.nov., two marine bacteria isolated from seawater of Western Pacific Ocean.</title>
        <authorList>
            <person name="Cheng H."/>
            <person name="Wu Y.-H."/>
            <person name="Guo L.-L."/>
            <person name="Xu X.-W."/>
        </authorList>
    </citation>
    <scope>NUCLEOTIDE SEQUENCE [LARGE SCALE GENOMIC DNA]</scope>
    <source>
        <strain evidence="2 3">KCTC 42117</strain>
    </source>
</reference>
<dbReference type="EMBL" id="PXOT01000010">
    <property type="protein sequence ID" value="PSG94465.1"/>
    <property type="molecule type" value="Genomic_DNA"/>
</dbReference>
<feature type="signal peptide" evidence="1">
    <location>
        <begin position="1"/>
        <end position="31"/>
    </location>
</feature>
<proteinExistence type="predicted"/>